<evidence type="ECO:0000313" key="2">
    <source>
        <dbReference type="Proteomes" id="UP000492820"/>
    </source>
</evidence>
<sequence>MKNVNKSRDAIPTDLRCLGQFNQTKKKHNFLIPHTLKDLLDLTRRGGTNAVNTRVFYLNIYPPILEPDVLKFGNKNYCFTEKSGIWTWKPHSSGILGSFLQALLSHRGSEEVKVVLSIEEFNLQEEEMRRVKLSFKSKTHP</sequence>
<organism evidence="1">
    <name type="scientific">Echinococcus granulosus</name>
    <name type="common">Hydatid tapeworm</name>
    <dbReference type="NCBI Taxonomy" id="6210"/>
    <lineage>
        <taxon>Eukaryota</taxon>
        <taxon>Metazoa</taxon>
        <taxon>Spiralia</taxon>
        <taxon>Lophotrochozoa</taxon>
        <taxon>Platyhelminthes</taxon>
        <taxon>Cestoda</taxon>
        <taxon>Eucestoda</taxon>
        <taxon>Cyclophyllidea</taxon>
        <taxon>Taeniidae</taxon>
        <taxon>Echinococcus</taxon>
        <taxon>Echinococcus granulosus group</taxon>
    </lineage>
</organism>
<proteinExistence type="predicted"/>
<name>A0A068WRM1_ECHGR</name>
<dbReference type="EMBL" id="LK028580">
    <property type="protein sequence ID" value="CDS20291.1"/>
    <property type="molecule type" value="Genomic_DNA"/>
</dbReference>
<evidence type="ECO:0000313" key="3">
    <source>
        <dbReference type="WBParaSite" id="EgrG_000250700"/>
    </source>
</evidence>
<reference evidence="1" key="2">
    <citation type="submission" date="2014-06" db="EMBL/GenBank/DDBJ databases">
        <authorList>
            <person name="Aslett M."/>
        </authorList>
    </citation>
    <scope>NUCLEOTIDE SEQUENCE</scope>
</reference>
<reference evidence="1 2" key="1">
    <citation type="journal article" date="2013" name="Nature">
        <title>The genomes of four tapeworm species reveal adaptations to parasitism.</title>
        <authorList>
            <person name="Tsai I.J."/>
            <person name="Zarowiecki M."/>
            <person name="Holroyd N."/>
            <person name="Garciarrubio A."/>
            <person name="Sanchez-Flores A."/>
            <person name="Brooks K.L."/>
            <person name="Tracey A."/>
            <person name="Bobes R.J."/>
            <person name="Fragoso G."/>
            <person name="Sciutto E."/>
            <person name="Aslett M."/>
            <person name="Beasley H."/>
            <person name="Bennett H.M."/>
            <person name="Cai J."/>
            <person name="Camicia F."/>
            <person name="Clark R."/>
            <person name="Cucher M."/>
            <person name="De Silva N."/>
            <person name="Day T.A."/>
            <person name="Deplazes P."/>
            <person name="Estrada K."/>
            <person name="Fernandez C."/>
            <person name="Holland P.W."/>
            <person name="Hou J."/>
            <person name="Hu S."/>
            <person name="Huckvale T."/>
            <person name="Hung S.S."/>
            <person name="Kamenetzky L."/>
            <person name="Keane J.A."/>
            <person name="Kiss F."/>
            <person name="Koziol U."/>
            <person name="Lambert O."/>
            <person name="Liu K."/>
            <person name="Luo X."/>
            <person name="Luo Y."/>
            <person name="Macchiaroli N."/>
            <person name="Nichol S."/>
            <person name="Paps J."/>
            <person name="Parkinson J."/>
            <person name="Pouchkina-Stantcheva N."/>
            <person name="Riddiford N."/>
            <person name="Rosenzvit M."/>
            <person name="Salinas G."/>
            <person name="Wasmuth J.D."/>
            <person name="Zamanian M."/>
            <person name="Zheng Y."/>
            <person name="Cai X."/>
            <person name="Soberon X."/>
            <person name="Olson P.D."/>
            <person name="Laclette J.P."/>
            <person name="Brehm K."/>
            <person name="Berriman M."/>
            <person name="Garciarrubio A."/>
            <person name="Bobes R.J."/>
            <person name="Fragoso G."/>
            <person name="Sanchez-Flores A."/>
            <person name="Estrada K."/>
            <person name="Cevallos M.A."/>
            <person name="Morett E."/>
            <person name="Gonzalez V."/>
            <person name="Portillo T."/>
            <person name="Ochoa-Leyva A."/>
            <person name="Jose M.V."/>
            <person name="Sciutto E."/>
            <person name="Landa A."/>
            <person name="Jimenez L."/>
            <person name="Valdes V."/>
            <person name="Carrero J.C."/>
            <person name="Larralde C."/>
            <person name="Morales-Montor J."/>
            <person name="Limon-Lason J."/>
            <person name="Soberon X."/>
            <person name="Laclette J.P."/>
        </authorList>
    </citation>
    <scope>NUCLEOTIDE SEQUENCE [LARGE SCALE GENOMIC DNA]</scope>
</reference>
<protein>
    <submittedName>
        <fullName evidence="3">BRISC and BRCA1-A complex member 2</fullName>
    </submittedName>
</protein>
<dbReference type="Proteomes" id="UP000492820">
    <property type="component" value="Unassembled WGS sequence"/>
</dbReference>
<reference evidence="3" key="3">
    <citation type="submission" date="2020-10" db="UniProtKB">
        <authorList>
            <consortium name="WormBaseParasite"/>
        </authorList>
    </citation>
    <scope>IDENTIFICATION</scope>
</reference>
<gene>
    <name evidence="1" type="ORF">EgrG_000250700</name>
</gene>
<dbReference type="AlphaFoldDB" id="A0A068WRM1"/>
<accession>A0A068WRM1</accession>
<evidence type="ECO:0000313" key="1">
    <source>
        <dbReference type="EMBL" id="CDS20291.1"/>
    </source>
</evidence>
<dbReference type="WBParaSite" id="EgrG_000250700">
    <property type="protein sequence ID" value="EgrG_000250700"/>
    <property type="gene ID" value="EgrG_000250700"/>
</dbReference>